<evidence type="ECO:0000313" key="14">
    <source>
        <dbReference type="EMBL" id="MBK6972156.1"/>
    </source>
</evidence>
<dbReference type="Pfam" id="PF01075">
    <property type="entry name" value="Glyco_transf_9"/>
    <property type="match status" value="1"/>
</dbReference>
<keyword evidence="8" id="KW-0472">Membrane</keyword>
<keyword evidence="4" id="KW-0997">Cell inner membrane</keyword>
<dbReference type="Proteomes" id="UP000807785">
    <property type="component" value="Unassembled WGS sequence"/>
</dbReference>
<evidence type="ECO:0000256" key="1">
    <source>
        <dbReference type="ARBA" id="ARBA00004515"/>
    </source>
</evidence>
<evidence type="ECO:0000256" key="4">
    <source>
        <dbReference type="ARBA" id="ARBA00022519"/>
    </source>
</evidence>
<evidence type="ECO:0000256" key="8">
    <source>
        <dbReference type="ARBA" id="ARBA00023136"/>
    </source>
</evidence>
<dbReference type="EC" id="2.4.99.23" evidence="10"/>
<dbReference type="AlphaFoldDB" id="A0A9D7E1J2"/>
<comment type="similarity">
    <text evidence="9">Belongs to the glycosyltransferase 9 family.</text>
</comment>
<evidence type="ECO:0000256" key="2">
    <source>
        <dbReference type="ARBA" id="ARBA00004713"/>
    </source>
</evidence>
<dbReference type="InterPro" id="IPR051199">
    <property type="entry name" value="LPS_LOS_Heptosyltrfase"/>
</dbReference>
<dbReference type="InterPro" id="IPR011908">
    <property type="entry name" value="LipoPS_heptosylTferase-I"/>
</dbReference>
<evidence type="ECO:0000256" key="5">
    <source>
        <dbReference type="ARBA" id="ARBA00022676"/>
    </source>
</evidence>
<dbReference type="PANTHER" id="PTHR30160">
    <property type="entry name" value="TETRAACYLDISACCHARIDE 4'-KINASE-RELATED"/>
    <property type="match status" value="1"/>
</dbReference>
<evidence type="ECO:0000256" key="6">
    <source>
        <dbReference type="ARBA" id="ARBA00022679"/>
    </source>
</evidence>
<keyword evidence="3" id="KW-1003">Cell membrane</keyword>
<name>A0A9D7E1J2_9PROT</name>
<gene>
    <name evidence="14" type="primary">waaC</name>
    <name evidence="14" type="ORF">IPH26_04095</name>
</gene>
<dbReference type="EMBL" id="JADJEV010000002">
    <property type="protein sequence ID" value="MBK6972156.1"/>
    <property type="molecule type" value="Genomic_DNA"/>
</dbReference>
<evidence type="ECO:0000256" key="10">
    <source>
        <dbReference type="ARBA" id="ARBA00044041"/>
    </source>
</evidence>
<evidence type="ECO:0000313" key="15">
    <source>
        <dbReference type="Proteomes" id="UP000807785"/>
    </source>
</evidence>
<organism evidence="14 15">
    <name type="scientific">Candidatus Methylophosphatis roskildensis</name>
    <dbReference type="NCBI Taxonomy" id="2899263"/>
    <lineage>
        <taxon>Bacteria</taxon>
        <taxon>Pseudomonadati</taxon>
        <taxon>Pseudomonadota</taxon>
        <taxon>Betaproteobacteria</taxon>
        <taxon>Nitrosomonadales</taxon>
        <taxon>Sterolibacteriaceae</taxon>
        <taxon>Candidatus Methylophosphatis</taxon>
    </lineage>
</organism>
<reference evidence="14" key="1">
    <citation type="submission" date="2020-10" db="EMBL/GenBank/DDBJ databases">
        <title>Connecting structure to function with the recovery of over 1000 high-quality activated sludge metagenome-assembled genomes encoding full-length rRNA genes using long-read sequencing.</title>
        <authorList>
            <person name="Singleton C.M."/>
            <person name="Petriglieri F."/>
            <person name="Kristensen J.M."/>
            <person name="Kirkegaard R.H."/>
            <person name="Michaelsen T.Y."/>
            <person name="Andersen M.H."/>
            <person name="Karst S.M."/>
            <person name="Dueholm M.S."/>
            <person name="Nielsen P.H."/>
            <person name="Albertsen M."/>
        </authorList>
    </citation>
    <scope>NUCLEOTIDE SEQUENCE</scope>
    <source>
        <strain evidence="14">Bjer_18-Q3-R1-45_BAT3C.347</strain>
    </source>
</reference>
<protein>
    <recommendedName>
        <fullName evidence="11">Lipopolysaccharide heptosyltransferase 1</fullName>
        <ecNumber evidence="10">2.4.99.23</ecNumber>
    </recommendedName>
    <alternativeName>
        <fullName evidence="12">ADP-heptose:lipopolysaccharide heptosyltransferase I</fullName>
    </alternativeName>
</protein>
<dbReference type="GO" id="GO:0005829">
    <property type="term" value="C:cytosol"/>
    <property type="evidence" value="ECO:0007669"/>
    <property type="project" value="TreeGrafter"/>
</dbReference>
<keyword evidence="7" id="KW-0448">Lipopolysaccharide biosynthesis</keyword>
<dbReference type="NCBIfam" id="TIGR02193">
    <property type="entry name" value="heptsyl_trn_I"/>
    <property type="match status" value="1"/>
</dbReference>
<sequence>MPLPAQPRIALPPPQSALLVKTSSLGDVIHNLPVATDLRRRFPQIAIDWVVEDAFADIPRLHPAVRRVIPVALRRWRRRLFTRETRVQWRAFREALGACHYDVIVDTQGLVKSALIGWIARGNCYGYAAEAAREPLAARFYNRTFAIPRNLHAVDRNRWLAAAAFDYPPPDAADPPLDYGIRADPLAALWLPQRRYAVLLSATSRDDKLWAEPNWLTLAADLHAHGIACVLPGGSPVERERAARLAAAMPDAVAAPPLDIAGLATLIAGGAIVIGVDTGLTHLAAALGRPVVAIFAGSEPGLTGVLAATPAINLGGKGHPPSAQTVSAAALQMLG</sequence>
<keyword evidence="5" id="KW-0328">Glycosyltransferase</keyword>
<dbReference type="InterPro" id="IPR002201">
    <property type="entry name" value="Glyco_trans_9"/>
</dbReference>
<dbReference type="PANTHER" id="PTHR30160:SF19">
    <property type="entry name" value="LIPOPOLYSACCHARIDE HEPTOSYLTRANSFERASE 1"/>
    <property type="match status" value="1"/>
</dbReference>
<dbReference type="GO" id="GO:0009244">
    <property type="term" value="P:lipopolysaccharide core region biosynthetic process"/>
    <property type="evidence" value="ECO:0007669"/>
    <property type="project" value="InterPro"/>
</dbReference>
<evidence type="ECO:0000256" key="9">
    <source>
        <dbReference type="ARBA" id="ARBA00043995"/>
    </source>
</evidence>
<evidence type="ECO:0000256" key="12">
    <source>
        <dbReference type="ARBA" id="ARBA00044330"/>
    </source>
</evidence>
<evidence type="ECO:0000256" key="7">
    <source>
        <dbReference type="ARBA" id="ARBA00022985"/>
    </source>
</evidence>
<comment type="subcellular location">
    <subcellularLocation>
        <location evidence="1">Cell inner membrane</location>
        <topology evidence="1">Peripheral membrane protein</topology>
        <orientation evidence="1">Cytoplasmic side</orientation>
    </subcellularLocation>
</comment>
<dbReference type="GO" id="GO:0005886">
    <property type="term" value="C:plasma membrane"/>
    <property type="evidence" value="ECO:0007669"/>
    <property type="project" value="UniProtKB-SubCell"/>
</dbReference>
<proteinExistence type="inferred from homology"/>
<evidence type="ECO:0000256" key="3">
    <source>
        <dbReference type="ARBA" id="ARBA00022475"/>
    </source>
</evidence>
<accession>A0A9D7E1J2</accession>
<evidence type="ECO:0000256" key="11">
    <source>
        <dbReference type="ARBA" id="ARBA00044190"/>
    </source>
</evidence>
<keyword evidence="6" id="KW-0808">Transferase</keyword>
<comment type="pathway">
    <text evidence="2">Bacterial outer membrane biogenesis; LPS core biosynthesis.</text>
</comment>
<comment type="caution">
    <text evidence="14">The sequence shown here is derived from an EMBL/GenBank/DDBJ whole genome shotgun (WGS) entry which is preliminary data.</text>
</comment>
<dbReference type="CDD" id="cd03789">
    <property type="entry name" value="GT9_LPS_heptosyltransferase"/>
    <property type="match status" value="1"/>
</dbReference>
<comment type="catalytic activity">
    <reaction evidence="13">
        <text>an alpha-Kdo-(2-&gt;4)-alpha-Kdo-(2-&gt;6)-lipid A + ADP-L-glycero-beta-D-manno-heptose = an L-alpha-D-Hep-(1-&gt;5)-[alpha-Kdo-(2-&gt;4)]-alpha-Kdo-(2-&gt;6)-lipid A + ADP + H(+)</text>
        <dbReference type="Rhea" id="RHEA:74067"/>
        <dbReference type="ChEBI" id="CHEBI:15378"/>
        <dbReference type="ChEBI" id="CHEBI:61506"/>
        <dbReference type="ChEBI" id="CHEBI:176431"/>
        <dbReference type="ChEBI" id="CHEBI:193068"/>
        <dbReference type="ChEBI" id="CHEBI:456216"/>
        <dbReference type="EC" id="2.4.99.23"/>
    </reaction>
</comment>
<dbReference type="Gene3D" id="3.40.50.2000">
    <property type="entry name" value="Glycogen Phosphorylase B"/>
    <property type="match status" value="2"/>
</dbReference>
<evidence type="ECO:0000256" key="13">
    <source>
        <dbReference type="ARBA" id="ARBA00049201"/>
    </source>
</evidence>
<dbReference type="GO" id="GO:0008713">
    <property type="term" value="F:ADP-heptose-lipopolysaccharide heptosyltransferase activity"/>
    <property type="evidence" value="ECO:0007669"/>
    <property type="project" value="TreeGrafter"/>
</dbReference>
<dbReference type="SUPFAM" id="SSF53756">
    <property type="entry name" value="UDP-Glycosyltransferase/glycogen phosphorylase"/>
    <property type="match status" value="1"/>
</dbReference>